<dbReference type="GeneID" id="74988545"/>
<evidence type="ECO:0000313" key="1">
    <source>
        <dbReference type="EMBL" id="SOB73286.1"/>
    </source>
</evidence>
<organism evidence="1 2">
    <name type="scientific">Anaerobutyricum hallii</name>
    <dbReference type="NCBI Taxonomy" id="39488"/>
    <lineage>
        <taxon>Bacteria</taxon>
        <taxon>Bacillati</taxon>
        <taxon>Bacillota</taxon>
        <taxon>Clostridia</taxon>
        <taxon>Lachnospirales</taxon>
        <taxon>Lachnospiraceae</taxon>
        <taxon>Anaerobutyricum</taxon>
    </lineage>
</organism>
<evidence type="ECO:0000313" key="2">
    <source>
        <dbReference type="Proteomes" id="UP000217549"/>
    </source>
</evidence>
<dbReference type="EMBL" id="LT907978">
    <property type="protein sequence ID" value="SOB73286.1"/>
    <property type="molecule type" value="Genomic_DNA"/>
</dbReference>
<reference evidence="2" key="1">
    <citation type="submission" date="2017-09" db="EMBL/GenBank/DDBJ databases">
        <authorList>
            <person name="Shetty A S."/>
        </authorList>
    </citation>
    <scope>NUCLEOTIDE SEQUENCE [LARGE SCALE GENOMIC DNA]</scope>
</reference>
<gene>
    <name evidence="1" type="ORF">EHLA_2732</name>
</gene>
<proteinExistence type="predicted"/>
<keyword evidence="2" id="KW-1185">Reference proteome</keyword>
<dbReference type="Proteomes" id="UP000217549">
    <property type="component" value="Chromosome I"/>
</dbReference>
<protein>
    <submittedName>
        <fullName evidence="1">Uncharacterized protein</fullName>
    </submittedName>
</protein>
<accession>A0A285PVR8</accession>
<dbReference type="KEGG" id="ehl:EHLA_2732"/>
<dbReference type="AlphaFoldDB" id="A0A285PVR8"/>
<sequence>MTKTVLIVAAAAVFLVYGFVLWCCIKVGAESEKEYMKLAEKRGKEQQCDK</sequence>
<dbReference type="RefSeq" id="WP_004612794.1">
    <property type="nucleotide sequence ID" value="NZ_LT907978.1"/>
</dbReference>
<name>A0A285PVR8_9FIRM</name>